<sequence>MIGKLHCFPSWSWKVTNIERFFIITCNKTIETSERSTFHRCPRLLMPRGGTWSMEKAWEKLEVVGLVKDREIARAVTSKEDMTSQVILHRKTKGVKFNSTIIVPSELTNINEIFNYIGGYKNIMKMKWAMMGRNNAMAYVGNRNRLAITNVNRWK</sequence>
<organism evidence="1 2">
    <name type="scientific">Tanacetum coccineum</name>
    <dbReference type="NCBI Taxonomy" id="301880"/>
    <lineage>
        <taxon>Eukaryota</taxon>
        <taxon>Viridiplantae</taxon>
        <taxon>Streptophyta</taxon>
        <taxon>Embryophyta</taxon>
        <taxon>Tracheophyta</taxon>
        <taxon>Spermatophyta</taxon>
        <taxon>Magnoliopsida</taxon>
        <taxon>eudicotyledons</taxon>
        <taxon>Gunneridae</taxon>
        <taxon>Pentapetalae</taxon>
        <taxon>asterids</taxon>
        <taxon>campanulids</taxon>
        <taxon>Asterales</taxon>
        <taxon>Asteraceae</taxon>
        <taxon>Asteroideae</taxon>
        <taxon>Anthemideae</taxon>
        <taxon>Anthemidinae</taxon>
        <taxon>Tanacetum</taxon>
    </lineage>
</organism>
<name>A0ABQ5IDT3_9ASTR</name>
<accession>A0ABQ5IDT3</accession>
<keyword evidence="2" id="KW-1185">Reference proteome</keyword>
<comment type="caution">
    <text evidence="1">The sequence shown here is derived from an EMBL/GenBank/DDBJ whole genome shotgun (WGS) entry which is preliminary data.</text>
</comment>
<reference evidence="1" key="1">
    <citation type="journal article" date="2022" name="Int. J. Mol. Sci.">
        <title>Draft Genome of Tanacetum Coccineum: Genomic Comparison of Closely Related Tanacetum-Family Plants.</title>
        <authorList>
            <person name="Yamashiro T."/>
            <person name="Shiraishi A."/>
            <person name="Nakayama K."/>
            <person name="Satake H."/>
        </authorList>
    </citation>
    <scope>NUCLEOTIDE SEQUENCE</scope>
</reference>
<dbReference type="Proteomes" id="UP001151760">
    <property type="component" value="Unassembled WGS sequence"/>
</dbReference>
<dbReference type="EMBL" id="BQNB010020660">
    <property type="protein sequence ID" value="GJT98278.1"/>
    <property type="molecule type" value="Genomic_DNA"/>
</dbReference>
<evidence type="ECO:0000313" key="2">
    <source>
        <dbReference type="Proteomes" id="UP001151760"/>
    </source>
</evidence>
<evidence type="ECO:0000313" key="1">
    <source>
        <dbReference type="EMBL" id="GJT98278.1"/>
    </source>
</evidence>
<proteinExistence type="predicted"/>
<reference evidence="1" key="2">
    <citation type="submission" date="2022-01" db="EMBL/GenBank/DDBJ databases">
        <authorList>
            <person name="Yamashiro T."/>
            <person name="Shiraishi A."/>
            <person name="Satake H."/>
            <person name="Nakayama K."/>
        </authorList>
    </citation>
    <scope>NUCLEOTIDE SEQUENCE</scope>
</reference>
<protein>
    <submittedName>
        <fullName evidence="1">Uncharacterized protein</fullName>
    </submittedName>
</protein>
<gene>
    <name evidence="1" type="ORF">Tco_1093796</name>
</gene>